<dbReference type="AlphaFoldDB" id="A0A2A5JVD5"/>
<name>A0A2A5JVD5_PSEO7</name>
<evidence type="ECO:0000313" key="1">
    <source>
        <dbReference type="EMBL" id="PCK33289.1"/>
    </source>
</evidence>
<protein>
    <submittedName>
        <fullName evidence="1">Uncharacterized protein</fullName>
    </submittedName>
</protein>
<accession>A0A2A5JVD5</accession>
<organism evidence="1 2">
    <name type="scientific">Pseudoalteromonas piscicida</name>
    <dbReference type="NCBI Taxonomy" id="43662"/>
    <lineage>
        <taxon>Bacteria</taxon>
        <taxon>Pseudomonadati</taxon>
        <taxon>Pseudomonadota</taxon>
        <taxon>Gammaproteobacteria</taxon>
        <taxon>Alteromonadales</taxon>
        <taxon>Pseudoalteromonadaceae</taxon>
        <taxon>Pseudoalteromonas</taxon>
    </lineage>
</organism>
<dbReference type="RefSeq" id="WP_099640466.1">
    <property type="nucleotide sequence ID" value="NZ_NKHF01000008.1"/>
</dbReference>
<keyword evidence="2" id="KW-1185">Reference proteome</keyword>
<sequence length="60" mass="6549">MCEAVIWDSTNKKAITKGTKTSSGNRVIELPPLALEALKLQKKLQDTEVVCLLSYAAKNS</sequence>
<proteinExistence type="predicted"/>
<evidence type="ECO:0000313" key="2">
    <source>
        <dbReference type="Proteomes" id="UP000228621"/>
    </source>
</evidence>
<reference evidence="2" key="1">
    <citation type="journal article" date="2019" name="Genome Announc.">
        <title>Draft Genome Sequence of Pseudoalteromonas piscicida Strain 36Y ROTHPW, an Hypersaline Seawater Isolate from the South Coast of Sonora, Mexico.</title>
        <authorList>
            <person name="Sanchez-Diaz R."/>
            <person name="Molina-Garza Z.J."/>
            <person name="Cruz-Suarez L.E."/>
            <person name="Selvin J."/>
            <person name="Kiran G.S."/>
            <person name="Ibarra-Gamez J.C."/>
            <person name="Gomez-Gil B."/>
            <person name="Galaviz-Silva L."/>
        </authorList>
    </citation>
    <scope>NUCLEOTIDE SEQUENCE [LARGE SCALE GENOMIC DNA]</scope>
    <source>
        <strain evidence="2">36Y_RITHPW</strain>
    </source>
</reference>
<gene>
    <name evidence="1" type="ORF">CEX98_01985</name>
</gene>
<dbReference type="EMBL" id="NKHF01000008">
    <property type="protein sequence ID" value="PCK33289.1"/>
    <property type="molecule type" value="Genomic_DNA"/>
</dbReference>
<comment type="caution">
    <text evidence="1">The sequence shown here is derived from an EMBL/GenBank/DDBJ whole genome shotgun (WGS) entry which is preliminary data.</text>
</comment>
<dbReference type="Proteomes" id="UP000228621">
    <property type="component" value="Unassembled WGS sequence"/>
</dbReference>